<organism evidence="2 3">
    <name type="scientific">Datura stramonium</name>
    <name type="common">Jimsonweed</name>
    <name type="synonym">Common thornapple</name>
    <dbReference type="NCBI Taxonomy" id="4076"/>
    <lineage>
        <taxon>Eukaryota</taxon>
        <taxon>Viridiplantae</taxon>
        <taxon>Streptophyta</taxon>
        <taxon>Embryophyta</taxon>
        <taxon>Tracheophyta</taxon>
        <taxon>Spermatophyta</taxon>
        <taxon>Magnoliopsida</taxon>
        <taxon>eudicotyledons</taxon>
        <taxon>Gunneridae</taxon>
        <taxon>Pentapetalae</taxon>
        <taxon>asterids</taxon>
        <taxon>lamiids</taxon>
        <taxon>Solanales</taxon>
        <taxon>Solanaceae</taxon>
        <taxon>Solanoideae</taxon>
        <taxon>Datureae</taxon>
        <taxon>Datura</taxon>
    </lineage>
</organism>
<accession>A0ABS8RQW6</accession>
<sequence>MGQEEISASGTSYLNRTEASNVEKLVTTFLKSGVVLSQAARRFISAEVADVSSCLVSGAMNIRASGFCDPRRLNAVVLKHVLSLWNLSLEIQKCLSKQPPLEWFVDTLQGSYMAPGPSNGTHGPGVYPSGYPMPRPGSRGFAAGREFQCPIGSHLSHQQASQQPIGSHGPNFNFSALENPNTQPSVGGPLSQPGYASNMAVQGPSQTFRDGFSMGGMSQDFLGDDFKSQGSHVPYHVADFSTQDYMAHGSQGLFTQAGYNDPSQEDSPQNHFGMSNANPLQSQKSTGSTSSAEKGKITDGICLRLCAVQEKPRMEAASTIVLYRCSGKSLPNPFSSS</sequence>
<reference evidence="2 3" key="1">
    <citation type="journal article" date="2021" name="BMC Genomics">
        <title>Datura genome reveals duplications of psychoactive alkaloid biosynthetic genes and high mutation rate following tissue culture.</title>
        <authorList>
            <person name="Rajewski A."/>
            <person name="Carter-House D."/>
            <person name="Stajich J."/>
            <person name="Litt A."/>
        </authorList>
    </citation>
    <scope>NUCLEOTIDE SEQUENCE [LARGE SCALE GENOMIC DNA]</scope>
    <source>
        <strain evidence="2">AR-01</strain>
    </source>
</reference>
<keyword evidence="3" id="KW-1185">Reference proteome</keyword>
<evidence type="ECO:0000313" key="3">
    <source>
        <dbReference type="Proteomes" id="UP000823775"/>
    </source>
</evidence>
<comment type="caution">
    <text evidence="2">The sequence shown here is derived from an EMBL/GenBank/DDBJ whole genome shotgun (WGS) entry which is preliminary data.</text>
</comment>
<feature type="region of interest" description="Disordered" evidence="1">
    <location>
        <begin position="253"/>
        <end position="294"/>
    </location>
</feature>
<evidence type="ECO:0000256" key="1">
    <source>
        <dbReference type="SAM" id="MobiDB-lite"/>
    </source>
</evidence>
<evidence type="ECO:0000313" key="2">
    <source>
        <dbReference type="EMBL" id="MCD7448445.1"/>
    </source>
</evidence>
<proteinExistence type="predicted"/>
<name>A0ABS8RQW6_DATST</name>
<dbReference type="Proteomes" id="UP000823775">
    <property type="component" value="Unassembled WGS sequence"/>
</dbReference>
<protein>
    <submittedName>
        <fullName evidence="2">Regulator of nonsense transcripts 1-like protein</fullName>
    </submittedName>
</protein>
<feature type="compositionally biased region" description="Polar residues" evidence="1">
    <location>
        <begin position="253"/>
        <end position="292"/>
    </location>
</feature>
<dbReference type="EMBL" id="JACEIK010000062">
    <property type="protein sequence ID" value="MCD7448445.1"/>
    <property type="molecule type" value="Genomic_DNA"/>
</dbReference>
<gene>
    <name evidence="2" type="primary">LBA1_2</name>
    <name evidence="2" type="ORF">HAX54_042243</name>
</gene>